<dbReference type="GO" id="GO:0004619">
    <property type="term" value="F:phosphoglycerate mutase activity"/>
    <property type="evidence" value="ECO:0007669"/>
    <property type="project" value="UniProtKB-EC"/>
</dbReference>
<dbReference type="Proteomes" id="UP000469670">
    <property type="component" value="Unassembled WGS sequence"/>
</dbReference>
<dbReference type="SUPFAM" id="SSF53254">
    <property type="entry name" value="Phosphoglycerate mutase-like"/>
    <property type="match status" value="1"/>
</dbReference>
<dbReference type="InterPro" id="IPR029033">
    <property type="entry name" value="His_PPase_superfam"/>
</dbReference>
<sequence>MLLTVVRHAESIENATRHTSFYQDPRPWDSRAAHALSRDLVGLTPRGYRQCQWLRTALDDLLGRDPYVYSSQYRRALDTVELALPGQVADVTALLNEQHYGDATYMTKRELFATWPECEVDRQTRKHLWTPPGGGGESLAVGVLRRAASFVEGLGEGVPVVVAMTHHTAILALRSVLERRPVTELVDEAEVRKTPNAGVLVYEQHGRRFHRVGTAEPDC</sequence>
<dbReference type="RefSeq" id="WP_164207049.1">
    <property type="nucleotide sequence ID" value="NZ_JAAGMP010001360.1"/>
</dbReference>
<evidence type="ECO:0000256" key="4">
    <source>
        <dbReference type="ARBA" id="ARBA00023235"/>
    </source>
</evidence>
<comment type="similarity">
    <text evidence="1">Belongs to the phosphoglycerate mutase family. BPG-dependent PGAM subfamily.</text>
</comment>
<comment type="caution">
    <text evidence="5">The sequence shown here is derived from an EMBL/GenBank/DDBJ whole genome shotgun (WGS) entry which is preliminary data.</text>
</comment>
<protein>
    <recommendedName>
        <fullName evidence="2">phosphoglycerate mutase (2,3-diphosphoglycerate-dependent)</fullName>
        <ecNumber evidence="2">5.4.2.11</ecNumber>
    </recommendedName>
</protein>
<dbReference type="Gene3D" id="3.40.50.1240">
    <property type="entry name" value="Phosphoglycerate mutase-like"/>
    <property type="match status" value="1"/>
</dbReference>
<keyword evidence="4" id="KW-0413">Isomerase</keyword>
<evidence type="ECO:0000256" key="1">
    <source>
        <dbReference type="ARBA" id="ARBA00006717"/>
    </source>
</evidence>
<evidence type="ECO:0000256" key="3">
    <source>
        <dbReference type="ARBA" id="ARBA00023152"/>
    </source>
</evidence>
<organism evidence="5 6">
    <name type="scientific">Streptomyces parvus</name>
    <dbReference type="NCBI Taxonomy" id="66428"/>
    <lineage>
        <taxon>Bacteria</taxon>
        <taxon>Bacillati</taxon>
        <taxon>Actinomycetota</taxon>
        <taxon>Actinomycetes</taxon>
        <taxon>Kitasatosporales</taxon>
        <taxon>Streptomycetaceae</taxon>
        <taxon>Streptomyces</taxon>
    </lineage>
</organism>
<dbReference type="EMBL" id="JAAGMP010001360">
    <property type="protein sequence ID" value="NEC22583.1"/>
    <property type="molecule type" value="Genomic_DNA"/>
</dbReference>
<evidence type="ECO:0000313" key="6">
    <source>
        <dbReference type="Proteomes" id="UP000469670"/>
    </source>
</evidence>
<proteinExistence type="inferred from homology"/>
<dbReference type="PANTHER" id="PTHR11931">
    <property type="entry name" value="PHOSPHOGLYCERATE MUTASE"/>
    <property type="match status" value="1"/>
</dbReference>
<dbReference type="InterPro" id="IPR013078">
    <property type="entry name" value="His_Pase_superF_clade-1"/>
</dbReference>
<keyword evidence="3" id="KW-0324">Glycolysis</keyword>
<dbReference type="Pfam" id="PF00300">
    <property type="entry name" value="His_Phos_1"/>
    <property type="match status" value="1"/>
</dbReference>
<dbReference type="GO" id="GO:0006096">
    <property type="term" value="P:glycolytic process"/>
    <property type="evidence" value="ECO:0007669"/>
    <property type="project" value="UniProtKB-KW"/>
</dbReference>
<dbReference type="EC" id="5.4.2.11" evidence="2"/>
<reference evidence="5 6" key="1">
    <citation type="submission" date="2020-01" db="EMBL/GenBank/DDBJ databases">
        <title>Insect and environment-associated Actinomycetes.</title>
        <authorList>
            <person name="Currrie C."/>
            <person name="Chevrette M."/>
            <person name="Carlson C."/>
            <person name="Stubbendieck R."/>
            <person name="Wendt-Pienkowski E."/>
        </authorList>
    </citation>
    <scope>NUCLEOTIDE SEQUENCE [LARGE SCALE GENOMIC DNA]</scope>
    <source>
        <strain evidence="5 6">SID7590</strain>
    </source>
</reference>
<name>A0A7K3S5L2_9ACTN</name>
<evidence type="ECO:0000256" key="2">
    <source>
        <dbReference type="ARBA" id="ARBA00012028"/>
    </source>
</evidence>
<dbReference type="InterPro" id="IPR005952">
    <property type="entry name" value="Phosphogly_mut1"/>
</dbReference>
<dbReference type="AlphaFoldDB" id="A0A7K3S5L2"/>
<accession>A0A7K3S5L2</accession>
<gene>
    <name evidence="5" type="ORF">G3I50_30710</name>
</gene>
<evidence type="ECO:0000313" key="5">
    <source>
        <dbReference type="EMBL" id="NEC22583.1"/>
    </source>
</evidence>